<dbReference type="AlphaFoldDB" id="A0AAV1ILD2"/>
<feature type="compositionally biased region" description="Basic and acidic residues" evidence="1">
    <location>
        <begin position="470"/>
        <end position="480"/>
    </location>
</feature>
<feature type="signal peptide" evidence="3">
    <location>
        <begin position="1"/>
        <end position="24"/>
    </location>
</feature>
<protein>
    <submittedName>
        <fullName evidence="4">Uncharacterized protein</fullName>
    </submittedName>
</protein>
<comment type="caution">
    <text evidence="4">The sequence shown here is derived from an EMBL/GenBank/DDBJ whole genome shotgun (WGS) entry which is preliminary data.</text>
</comment>
<keyword evidence="5" id="KW-1185">Reference proteome</keyword>
<evidence type="ECO:0000256" key="2">
    <source>
        <dbReference type="SAM" id="Phobius"/>
    </source>
</evidence>
<dbReference type="EMBL" id="CAUYUE010000015">
    <property type="protein sequence ID" value="CAK0786860.1"/>
    <property type="molecule type" value="Genomic_DNA"/>
</dbReference>
<name>A0AAV1ILD2_9CHLO</name>
<keyword evidence="2" id="KW-1133">Transmembrane helix</keyword>
<feature type="region of interest" description="Disordered" evidence="1">
    <location>
        <begin position="345"/>
        <end position="395"/>
    </location>
</feature>
<feature type="region of interest" description="Disordered" evidence="1">
    <location>
        <begin position="447"/>
        <end position="480"/>
    </location>
</feature>
<evidence type="ECO:0000256" key="1">
    <source>
        <dbReference type="SAM" id="MobiDB-lite"/>
    </source>
</evidence>
<evidence type="ECO:0000313" key="4">
    <source>
        <dbReference type="EMBL" id="CAK0786860.1"/>
    </source>
</evidence>
<keyword evidence="3" id="KW-0732">Signal</keyword>
<feature type="compositionally biased region" description="Polar residues" evidence="1">
    <location>
        <begin position="77"/>
        <end position="119"/>
    </location>
</feature>
<feature type="chain" id="PRO_5043483071" evidence="3">
    <location>
        <begin position="25"/>
        <end position="480"/>
    </location>
</feature>
<evidence type="ECO:0000313" key="5">
    <source>
        <dbReference type="Proteomes" id="UP001314263"/>
    </source>
</evidence>
<accession>A0AAV1ILD2</accession>
<dbReference type="Proteomes" id="UP001314263">
    <property type="component" value="Unassembled WGS sequence"/>
</dbReference>
<proteinExistence type="predicted"/>
<keyword evidence="2" id="KW-0812">Transmembrane</keyword>
<feature type="region of interest" description="Disordered" evidence="1">
    <location>
        <begin position="46"/>
        <end position="145"/>
    </location>
</feature>
<feature type="transmembrane region" description="Helical" evidence="2">
    <location>
        <begin position="273"/>
        <end position="297"/>
    </location>
</feature>
<reference evidence="4 5" key="1">
    <citation type="submission" date="2023-10" db="EMBL/GenBank/DDBJ databases">
        <authorList>
            <person name="Maclean D."/>
            <person name="Macfadyen A."/>
        </authorList>
    </citation>
    <scope>NUCLEOTIDE SEQUENCE [LARGE SCALE GENOMIC DNA]</scope>
</reference>
<keyword evidence="2" id="KW-0472">Membrane</keyword>
<gene>
    <name evidence="4" type="ORF">CVIRNUC_010074</name>
</gene>
<sequence length="480" mass="51438">MQRRHLQQLIALLLCGAMAHAVQAQGEPHISCLHSRRSIQYSIANTQPNTLTNPKPNAFAQPLTDPQSYPHPYTLANAFSHTKSNSKPHPQPQTFTDTVSFTKPHAQPNSQSNAQSNAQPHAHAYSQPHAHTHTHSSGNSEPFDTSKAETLINGFTTTMTTVSPANINVLNIAKAVATRRLLQSTSDTAAVVQVQMTGSTENSTAQIAQELGSIVSNNALQNYLYAHNLQLSVLKVLSTTESVPNAYTVTCPNGAVESVCIGSSGASLPRSTIIAIAVGVAGGVVLVGIIVLLSMLWCMKRRRAAKEATGMKPTPKAMTPSAAYPYFDAKPMQFRGVKVRATPAEGSPYPKAYSPKVQNPQQPFGRAPVQELTGTGPPPPRAKGKEPARALPDPAQEHVITGEEVAEHIEMGGRAAREKLAMKLPKFGQPQTVRPARRTDSLLNEIITKAGGTPPKLDSTPEDSEGPSSHQREEPSSSRD</sequence>
<feature type="compositionally biased region" description="Polar residues" evidence="1">
    <location>
        <begin position="46"/>
        <end position="55"/>
    </location>
</feature>
<organism evidence="4 5">
    <name type="scientific">Coccomyxa viridis</name>
    <dbReference type="NCBI Taxonomy" id="1274662"/>
    <lineage>
        <taxon>Eukaryota</taxon>
        <taxon>Viridiplantae</taxon>
        <taxon>Chlorophyta</taxon>
        <taxon>core chlorophytes</taxon>
        <taxon>Trebouxiophyceae</taxon>
        <taxon>Trebouxiophyceae incertae sedis</taxon>
        <taxon>Coccomyxaceae</taxon>
        <taxon>Coccomyxa</taxon>
    </lineage>
</organism>
<evidence type="ECO:0000256" key="3">
    <source>
        <dbReference type="SAM" id="SignalP"/>
    </source>
</evidence>